<comment type="caution">
    <text evidence="2">The sequence shown here is derived from an EMBL/GenBank/DDBJ whole genome shotgun (WGS) entry which is preliminary data.</text>
</comment>
<evidence type="ECO:0000313" key="2">
    <source>
        <dbReference type="EMBL" id="GBN63894.1"/>
    </source>
</evidence>
<sequence>MRRNSRRCLRLENYTTKHNVFNPQRNRSWPNEKTEGWCFRTKFCTFCKRQGHGISNCYRWNPMLLSGLYHSQGTFYSDDQNHQKLFYTTAAPVDLDEWLVDSAATSHLCELREWFDYFKNLLPSDVLIGDKNC</sequence>
<dbReference type="AlphaFoldDB" id="A0A4Y2QKP1"/>
<dbReference type="Pfam" id="PF22936">
    <property type="entry name" value="Pol_BBD"/>
    <property type="match status" value="1"/>
</dbReference>
<gene>
    <name evidence="2" type="ORF">AVEN_114528_1</name>
</gene>
<proteinExistence type="predicted"/>
<accession>A0A4Y2QKP1</accession>
<protein>
    <recommendedName>
        <fullName evidence="1">Retrovirus-related Pol polyprotein from transposon TNT 1-94-like beta-barrel domain-containing protein</fullName>
    </recommendedName>
</protein>
<dbReference type="InterPro" id="IPR054722">
    <property type="entry name" value="PolX-like_BBD"/>
</dbReference>
<organism evidence="2 3">
    <name type="scientific">Araneus ventricosus</name>
    <name type="common">Orbweaver spider</name>
    <name type="synonym">Epeira ventricosa</name>
    <dbReference type="NCBI Taxonomy" id="182803"/>
    <lineage>
        <taxon>Eukaryota</taxon>
        <taxon>Metazoa</taxon>
        <taxon>Ecdysozoa</taxon>
        <taxon>Arthropoda</taxon>
        <taxon>Chelicerata</taxon>
        <taxon>Arachnida</taxon>
        <taxon>Araneae</taxon>
        <taxon>Araneomorphae</taxon>
        <taxon>Entelegynae</taxon>
        <taxon>Araneoidea</taxon>
        <taxon>Araneidae</taxon>
        <taxon>Araneus</taxon>
    </lineage>
</organism>
<dbReference type="OrthoDB" id="8066415at2759"/>
<reference evidence="2 3" key="1">
    <citation type="journal article" date="2019" name="Sci. Rep.">
        <title>Orb-weaving spider Araneus ventricosus genome elucidates the spidroin gene catalogue.</title>
        <authorList>
            <person name="Kono N."/>
            <person name="Nakamura H."/>
            <person name="Ohtoshi R."/>
            <person name="Moran D.A.P."/>
            <person name="Shinohara A."/>
            <person name="Yoshida Y."/>
            <person name="Fujiwara M."/>
            <person name="Mori M."/>
            <person name="Tomita M."/>
            <person name="Arakawa K."/>
        </authorList>
    </citation>
    <scope>NUCLEOTIDE SEQUENCE [LARGE SCALE GENOMIC DNA]</scope>
</reference>
<dbReference type="Proteomes" id="UP000499080">
    <property type="component" value="Unassembled WGS sequence"/>
</dbReference>
<evidence type="ECO:0000313" key="3">
    <source>
        <dbReference type="Proteomes" id="UP000499080"/>
    </source>
</evidence>
<feature type="domain" description="Retrovirus-related Pol polyprotein from transposon TNT 1-94-like beta-barrel" evidence="1">
    <location>
        <begin position="98"/>
        <end position="132"/>
    </location>
</feature>
<name>A0A4Y2QKP1_ARAVE</name>
<dbReference type="EMBL" id="BGPR01014136">
    <property type="protein sequence ID" value="GBN63894.1"/>
    <property type="molecule type" value="Genomic_DNA"/>
</dbReference>
<evidence type="ECO:0000259" key="1">
    <source>
        <dbReference type="Pfam" id="PF22936"/>
    </source>
</evidence>
<keyword evidence="3" id="KW-1185">Reference proteome</keyword>